<sequence length="86" mass="9835">MLLWGSSGFNNIVVRGDFLLQLHKLQSNLLKPSILFATRYLAQRIPTNIIRHELYVLGSETVLAGVYVRHPILALVYLVKQLFQSK</sequence>
<name>A0A1I4P723_9PROT</name>
<accession>A0A1I4P723</accession>
<keyword evidence="2" id="KW-1185">Reference proteome</keyword>
<dbReference type="Proteomes" id="UP000183287">
    <property type="component" value="Unassembled WGS sequence"/>
</dbReference>
<proteinExistence type="predicted"/>
<organism evidence="1 2">
    <name type="scientific">Nitrosomonas communis</name>
    <dbReference type="NCBI Taxonomy" id="44574"/>
    <lineage>
        <taxon>Bacteria</taxon>
        <taxon>Pseudomonadati</taxon>
        <taxon>Pseudomonadota</taxon>
        <taxon>Betaproteobacteria</taxon>
        <taxon>Nitrosomonadales</taxon>
        <taxon>Nitrosomonadaceae</taxon>
        <taxon>Nitrosomonas</taxon>
    </lineage>
</organism>
<protein>
    <submittedName>
        <fullName evidence="1">Uncharacterized protein</fullName>
    </submittedName>
</protein>
<evidence type="ECO:0000313" key="2">
    <source>
        <dbReference type="Proteomes" id="UP000183287"/>
    </source>
</evidence>
<dbReference type="AlphaFoldDB" id="A0A1I4P723"/>
<dbReference type="EMBL" id="FOUB01000018">
    <property type="protein sequence ID" value="SFM23562.1"/>
    <property type="molecule type" value="Genomic_DNA"/>
</dbReference>
<evidence type="ECO:0000313" key="1">
    <source>
        <dbReference type="EMBL" id="SFM23562.1"/>
    </source>
</evidence>
<reference evidence="2" key="1">
    <citation type="submission" date="2016-10" db="EMBL/GenBank/DDBJ databases">
        <authorList>
            <person name="Varghese N."/>
            <person name="Submissions S."/>
        </authorList>
    </citation>
    <scope>NUCLEOTIDE SEQUENCE [LARGE SCALE GENOMIC DNA]</scope>
    <source>
        <strain evidence="2">Nm44</strain>
    </source>
</reference>
<gene>
    <name evidence="1" type="ORF">SAMN05421863_101844</name>
</gene>